<evidence type="ECO:0000313" key="2">
    <source>
        <dbReference type="Proteomes" id="UP000499080"/>
    </source>
</evidence>
<sequence length="93" mass="10182">MTAKESSVIPEEVSGGCINRPTTPVDLGFPRFLKNCSVVPVNPVSRARCSCPPRSDVPSWIGVRTRDARNLELAGIKDSQLFLWTPKGTKDLN</sequence>
<protein>
    <submittedName>
        <fullName evidence="1">Uncharacterized protein</fullName>
    </submittedName>
</protein>
<organism evidence="1 2">
    <name type="scientific">Araneus ventricosus</name>
    <name type="common">Orbweaver spider</name>
    <name type="synonym">Epeira ventricosa</name>
    <dbReference type="NCBI Taxonomy" id="182803"/>
    <lineage>
        <taxon>Eukaryota</taxon>
        <taxon>Metazoa</taxon>
        <taxon>Ecdysozoa</taxon>
        <taxon>Arthropoda</taxon>
        <taxon>Chelicerata</taxon>
        <taxon>Arachnida</taxon>
        <taxon>Araneae</taxon>
        <taxon>Araneomorphae</taxon>
        <taxon>Entelegynae</taxon>
        <taxon>Araneoidea</taxon>
        <taxon>Araneidae</taxon>
        <taxon>Araneus</taxon>
    </lineage>
</organism>
<keyword evidence="2" id="KW-1185">Reference proteome</keyword>
<reference evidence="1 2" key="1">
    <citation type="journal article" date="2019" name="Sci. Rep.">
        <title>Orb-weaving spider Araneus ventricosus genome elucidates the spidroin gene catalogue.</title>
        <authorList>
            <person name="Kono N."/>
            <person name="Nakamura H."/>
            <person name="Ohtoshi R."/>
            <person name="Moran D.A.P."/>
            <person name="Shinohara A."/>
            <person name="Yoshida Y."/>
            <person name="Fujiwara M."/>
            <person name="Mori M."/>
            <person name="Tomita M."/>
            <person name="Arakawa K."/>
        </authorList>
    </citation>
    <scope>NUCLEOTIDE SEQUENCE [LARGE SCALE GENOMIC DNA]</scope>
</reference>
<name>A0A4Y2FY60_ARAVE</name>
<proteinExistence type="predicted"/>
<dbReference type="AlphaFoldDB" id="A0A4Y2FY60"/>
<accession>A0A4Y2FY60</accession>
<gene>
    <name evidence="1" type="ORF">AVEN_109655_1</name>
</gene>
<evidence type="ECO:0000313" key="1">
    <source>
        <dbReference type="EMBL" id="GBM46071.1"/>
    </source>
</evidence>
<dbReference type="Proteomes" id="UP000499080">
    <property type="component" value="Unassembled WGS sequence"/>
</dbReference>
<comment type="caution">
    <text evidence="1">The sequence shown here is derived from an EMBL/GenBank/DDBJ whole genome shotgun (WGS) entry which is preliminary data.</text>
</comment>
<dbReference type="EMBL" id="BGPR01001122">
    <property type="protein sequence ID" value="GBM46071.1"/>
    <property type="molecule type" value="Genomic_DNA"/>
</dbReference>